<dbReference type="Gene3D" id="1.10.1220.10">
    <property type="entry name" value="Met repressor-like"/>
    <property type="match status" value="1"/>
</dbReference>
<name>A0A6N8I1N8_9FIRM</name>
<keyword evidence="2" id="KW-1185">Reference proteome</keyword>
<evidence type="ECO:0008006" key="3">
    <source>
        <dbReference type="Google" id="ProtNLM"/>
    </source>
</evidence>
<evidence type="ECO:0000313" key="2">
    <source>
        <dbReference type="Proteomes" id="UP000469440"/>
    </source>
</evidence>
<comment type="caution">
    <text evidence="1">The sequence shown here is derived from an EMBL/GenBank/DDBJ whole genome shotgun (WGS) entry which is preliminary data.</text>
</comment>
<dbReference type="RefSeq" id="WP_156990892.1">
    <property type="nucleotide sequence ID" value="NZ_VWXL01000075.1"/>
</dbReference>
<sequence>MPKNSKARIDANRRYAEKSYDRLYPFVPKGRKAEIQAAADRVGETLNEYIVKAIDQRMERENSPSD</sequence>
<reference evidence="1 2" key="1">
    <citation type="submission" date="2019-09" db="EMBL/GenBank/DDBJ databases">
        <title>Genome sequence of Clostridium sp. EA1.</title>
        <authorList>
            <person name="Poehlein A."/>
            <person name="Bengelsdorf F.R."/>
            <person name="Daniel R."/>
        </authorList>
    </citation>
    <scope>NUCLEOTIDE SEQUENCE [LARGE SCALE GENOMIC DNA]</scope>
    <source>
        <strain evidence="1 2">EA1</strain>
    </source>
</reference>
<dbReference type="EMBL" id="VWXL01000075">
    <property type="protein sequence ID" value="MVB11828.1"/>
    <property type="molecule type" value="Genomic_DNA"/>
</dbReference>
<dbReference type="GO" id="GO:0006355">
    <property type="term" value="P:regulation of DNA-templated transcription"/>
    <property type="evidence" value="ECO:0007669"/>
    <property type="project" value="InterPro"/>
</dbReference>
<accession>A0A6N8I1N8</accession>
<dbReference type="AlphaFoldDB" id="A0A6N8I1N8"/>
<evidence type="ECO:0000313" key="1">
    <source>
        <dbReference type="EMBL" id="MVB11828.1"/>
    </source>
</evidence>
<proteinExistence type="predicted"/>
<dbReference type="OrthoDB" id="2662015at2"/>
<protein>
    <recommendedName>
        <fullName evidence="3">Arc-like DNA binding domain-containing protein</fullName>
    </recommendedName>
</protein>
<dbReference type="InterPro" id="IPR013321">
    <property type="entry name" value="Arc_rbn_hlx_hlx"/>
</dbReference>
<organism evidence="1 2">
    <name type="scientific">Caproicibacter fermentans</name>
    <dbReference type="NCBI Taxonomy" id="2576756"/>
    <lineage>
        <taxon>Bacteria</taxon>
        <taxon>Bacillati</taxon>
        <taxon>Bacillota</taxon>
        <taxon>Clostridia</taxon>
        <taxon>Eubacteriales</taxon>
        <taxon>Acutalibacteraceae</taxon>
        <taxon>Caproicibacter</taxon>
    </lineage>
</organism>
<gene>
    <name evidence="1" type="ORF">CAFE_25550</name>
</gene>
<dbReference type="Proteomes" id="UP000469440">
    <property type="component" value="Unassembled WGS sequence"/>
</dbReference>